<dbReference type="AlphaFoldDB" id="A0A2G9TM94"/>
<dbReference type="Proteomes" id="UP000230423">
    <property type="component" value="Unassembled WGS sequence"/>
</dbReference>
<evidence type="ECO:0000313" key="3">
    <source>
        <dbReference type="Proteomes" id="UP000230423"/>
    </source>
</evidence>
<reference evidence="2 3" key="1">
    <citation type="submission" date="2015-09" db="EMBL/GenBank/DDBJ databases">
        <title>Draft genome of the parasitic nematode Teladorsagia circumcincta isolate WARC Sus (inbred).</title>
        <authorList>
            <person name="Mitreva M."/>
        </authorList>
    </citation>
    <scope>NUCLEOTIDE SEQUENCE [LARGE SCALE GENOMIC DNA]</scope>
    <source>
        <strain evidence="2 3">S</strain>
    </source>
</reference>
<keyword evidence="3" id="KW-1185">Reference proteome</keyword>
<dbReference type="EMBL" id="KZ361087">
    <property type="protein sequence ID" value="PIO58460.1"/>
    <property type="molecule type" value="Genomic_DNA"/>
</dbReference>
<evidence type="ECO:0000313" key="2">
    <source>
        <dbReference type="EMBL" id="PIO58460.1"/>
    </source>
</evidence>
<gene>
    <name evidence="2" type="ORF">TELCIR_20105</name>
</gene>
<protein>
    <submittedName>
        <fullName evidence="2">Uncharacterized protein</fullName>
    </submittedName>
</protein>
<proteinExistence type="predicted"/>
<feature type="non-terminal residue" evidence="2">
    <location>
        <position position="1"/>
    </location>
</feature>
<name>A0A2G9TM94_TELCI</name>
<evidence type="ECO:0000256" key="1">
    <source>
        <dbReference type="SAM" id="MobiDB-lite"/>
    </source>
</evidence>
<accession>A0A2G9TM94</accession>
<sequence length="69" mass="7709">QRAREGTHIQENHVEPKANRHLCETRSNESIASLGGAGIPGWAPYHPQNQNPYPPQYVYPEGQHAPQVV</sequence>
<feature type="region of interest" description="Disordered" evidence="1">
    <location>
        <begin position="41"/>
        <end position="69"/>
    </location>
</feature>
<organism evidence="2 3">
    <name type="scientific">Teladorsagia circumcincta</name>
    <name type="common">Brown stomach worm</name>
    <name type="synonym">Ostertagia circumcincta</name>
    <dbReference type="NCBI Taxonomy" id="45464"/>
    <lineage>
        <taxon>Eukaryota</taxon>
        <taxon>Metazoa</taxon>
        <taxon>Ecdysozoa</taxon>
        <taxon>Nematoda</taxon>
        <taxon>Chromadorea</taxon>
        <taxon>Rhabditida</taxon>
        <taxon>Rhabditina</taxon>
        <taxon>Rhabditomorpha</taxon>
        <taxon>Strongyloidea</taxon>
        <taxon>Trichostrongylidae</taxon>
        <taxon>Teladorsagia</taxon>
    </lineage>
</organism>